<reference evidence="1" key="1">
    <citation type="submission" date="2020-07" db="EMBL/GenBank/DDBJ databases">
        <title>Multicomponent nature underlies the extraordinary mechanical properties of spider dragline silk.</title>
        <authorList>
            <person name="Kono N."/>
            <person name="Nakamura H."/>
            <person name="Mori M."/>
            <person name="Yoshida Y."/>
            <person name="Ohtoshi R."/>
            <person name="Malay A.D."/>
            <person name="Moran D.A.P."/>
            <person name="Tomita M."/>
            <person name="Numata K."/>
            <person name="Arakawa K."/>
        </authorList>
    </citation>
    <scope>NUCLEOTIDE SEQUENCE</scope>
</reference>
<sequence length="95" mass="10722">MVFKTPHRKHPEQINKNAKNAISISYHVQTIFSVEDVQEQRKVISKKLPVGKSNTCDRPIEAVKSMDRLHTQPRHPLTHKQGNVAVFQVVALCGG</sequence>
<proteinExistence type="predicted"/>
<evidence type="ECO:0000313" key="1">
    <source>
        <dbReference type="EMBL" id="GFQ87699.1"/>
    </source>
</evidence>
<comment type="caution">
    <text evidence="1">The sequence shown here is derived from an EMBL/GenBank/DDBJ whole genome shotgun (WGS) entry which is preliminary data.</text>
</comment>
<keyword evidence="2" id="KW-1185">Reference proteome</keyword>
<dbReference type="AlphaFoldDB" id="A0A8X6HJA4"/>
<evidence type="ECO:0000313" key="2">
    <source>
        <dbReference type="Proteomes" id="UP000887116"/>
    </source>
</evidence>
<organism evidence="1 2">
    <name type="scientific">Trichonephila clavata</name>
    <name type="common">Joro spider</name>
    <name type="synonym">Nephila clavata</name>
    <dbReference type="NCBI Taxonomy" id="2740835"/>
    <lineage>
        <taxon>Eukaryota</taxon>
        <taxon>Metazoa</taxon>
        <taxon>Ecdysozoa</taxon>
        <taxon>Arthropoda</taxon>
        <taxon>Chelicerata</taxon>
        <taxon>Arachnida</taxon>
        <taxon>Araneae</taxon>
        <taxon>Araneomorphae</taxon>
        <taxon>Entelegynae</taxon>
        <taxon>Araneoidea</taxon>
        <taxon>Nephilidae</taxon>
        <taxon>Trichonephila</taxon>
    </lineage>
</organism>
<gene>
    <name evidence="1" type="ORF">TNCT_527961</name>
</gene>
<accession>A0A8X6HJA4</accession>
<protein>
    <submittedName>
        <fullName evidence="1">Uncharacterized protein</fullName>
    </submittedName>
</protein>
<dbReference type="EMBL" id="BMAO01033196">
    <property type="protein sequence ID" value="GFQ87699.1"/>
    <property type="molecule type" value="Genomic_DNA"/>
</dbReference>
<dbReference type="Proteomes" id="UP000887116">
    <property type="component" value="Unassembled WGS sequence"/>
</dbReference>
<name>A0A8X6HJA4_TRICU</name>